<feature type="region of interest" description="Disordered" evidence="1">
    <location>
        <begin position="125"/>
        <end position="149"/>
    </location>
</feature>
<evidence type="ECO:0000256" key="1">
    <source>
        <dbReference type="SAM" id="MobiDB-lite"/>
    </source>
</evidence>
<proteinExistence type="predicted"/>
<evidence type="ECO:0000313" key="2">
    <source>
        <dbReference type="EMBL" id="DAF49695.1"/>
    </source>
</evidence>
<sequence>MQGWEQLREMEARMAARLTERQKKKVVADYLESGSFRATGRKFGIRGETVKRAVEESGDFQQKAAQKKEEIQADVLAYMESQRQTVCEIIGKGLAVLNDPDKLREATPAQITTAIGTLIDKWTQMGRTDSDSGGGVVLIPEVSPEDDKR</sequence>
<accession>A0A8S5SGB4</accession>
<name>A0A8S5SGB4_9CAUD</name>
<organism evidence="2">
    <name type="scientific">Podoviridae sp. ctZih56</name>
    <dbReference type="NCBI Taxonomy" id="2827741"/>
    <lineage>
        <taxon>Viruses</taxon>
        <taxon>Duplodnaviria</taxon>
        <taxon>Heunggongvirae</taxon>
        <taxon>Uroviricota</taxon>
        <taxon>Caudoviricetes</taxon>
    </lineage>
</organism>
<dbReference type="EMBL" id="BK032586">
    <property type="protein sequence ID" value="DAF49695.1"/>
    <property type="molecule type" value="Genomic_DNA"/>
</dbReference>
<protein>
    <submittedName>
        <fullName evidence="2">Uncharacterized protein</fullName>
    </submittedName>
</protein>
<reference evidence="2" key="1">
    <citation type="journal article" date="2021" name="Proc. Natl. Acad. Sci. U.S.A.">
        <title>A Catalog of Tens of Thousands of Viruses from Human Metagenomes Reveals Hidden Associations with Chronic Diseases.</title>
        <authorList>
            <person name="Tisza M.J."/>
            <person name="Buck C.B."/>
        </authorList>
    </citation>
    <scope>NUCLEOTIDE SEQUENCE</scope>
    <source>
        <strain evidence="2">CtZih56</strain>
    </source>
</reference>